<name>C6VS16_DYAFD</name>
<organism evidence="1 2">
    <name type="scientific">Dyadobacter fermentans (strain ATCC 700827 / DSM 18053 / CIP 107007 / KCTC 52180 / NS114)</name>
    <dbReference type="NCBI Taxonomy" id="471854"/>
    <lineage>
        <taxon>Bacteria</taxon>
        <taxon>Pseudomonadati</taxon>
        <taxon>Bacteroidota</taxon>
        <taxon>Cytophagia</taxon>
        <taxon>Cytophagales</taxon>
        <taxon>Spirosomataceae</taxon>
        <taxon>Dyadobacter</taxon>
    </lineage>
</organism>
<protein>
    <submittedName>
        <fullName evidence="1">Uncharacterized protein</fullName>
    </submittedName>
</protein>
<dbReference type="STRING" id="471854.Dfer_3326"/>
<evidence type="ECO:0000313" key="2">
    <source>
        <dbReference type="Proteomes" id="UP000002011"/>
    </source>
</evidence>
<gene>
    <name evidence="1" type="ordered locus">Dfer_3326</name>
</gene>
<dbReference type="AlphaFoldDB" id="C6VS16"/>
<reference evidence="1 2" key="1">
    <citation type="journal article" date="2009" name="Stand. Genomic Sci.">
        <title>Complete genome sequence of Dyadobacter fermentans type strain (NS114).</title>
        <authorList>
            <person name="Lang E."/>
            <person name="Lapidus A."/>
            <person name="Chertkov O."/>
            <person name="Brettin T."/>
            <person name="Detter J.C."/>
            <person name="Han C."/>
            <person name="Copeland A."/>
            <person name="Glavina Del Rio T."/>
            <person name="Nolan M."/>
            <person name="Chen F."/>
            <person name="Lucas S."/>
            <person name="Tice H."/>
            <person name="Cheng J.F."/>
            <person name="Land M."/>
            <person name="Hauser L."/>
            <person name="Chang Y.J."/>
            <person name="Jeffries C.D."/>
            <person name="Kopitz M."/>
            <person name="Bruce D."/>
            <person name="Goodwin L."/>
            <person name="Pitluck S."/>
            <person name="Ovchinnikova G."/>
            <person name="Pati A."/>
            <person name="Ivanova N."/>
            <person name="Mavrommatis K."/>
            <person name="Chen A."/>
            <person name="Palaniappan K."/>
            <person name="Chain P."/>
            <person name="Bristow J."/>
            <person name="Eisen J.A."/>
            <person name="Markowitz V."/>
            <person name="Hugenholtz P."/>
            <person name="Goker M."/>
            <person name="Rohde M."/>
            <person name="Kyrpides N.C."/>
            <person name="Klenk H.P."/>
        </authorList>
    </citation>
    <scope>NUCLEOTIDE SEQUENCE [LARGE SCALE GENOMIC DNA]</scope>
    <source>
        <strain evidence="2">ATCC 700827 / DSM 18053 / CIP 107007 / KCTC 52180 / NS114</strain>
    </source>
</reference>
<keyword evidence="2" id="KW-1185">Reference proteome</keyword>
<sequence>MDINDFFENYIDEKGLFNDSEEDLENVFVLTSEKNTPTAL</sequence>
<dbReference type="KEGG" id="dfe:Dfer_3326"/>
<accession>C6VS16</accession>
<dbReference type="HOGENOM" id="CLU_3288640_0_0_10"/>
<proteinExistence type="predicted"/>
<dbReference type="Proteomes" id="UP000002011">
    <property type="component" value="Chromosome"/>
</dbReference>
<evidence type="ECO:0000313" key="1">
    <source>
        <dbReference type="EMBL" id="ACT94537.1"/>
    </source>
</evidence>
<dbReference type="EMBL" id="CP001619">
    <property type="protein sequence ID" value="ACT94537.1"/>
    <property type="molecule type" value="Genomic_DNA"/>
</dbReference>